<organism evidence="1 2">
    <name type="scientific">Elysia marginata</name>
    <dbReference type="NCBI Taxonomy" id="1093978"/>
    <lineage>
        <taxon>Eukaryota</taxon>
        <taxon>Metazoa</taxon>
        <taxon>Spiralia</taxon>
        <taxon>Lophotrochozoa</taxon>
        <taxon>Mollusca</taxon>
        <taxon>Gastropoda</taxon>
        <taxon>Heterobranchia</taxon>
        <taxon>Euthyneura</taxon>
        <taxon>Panpulmonata</taxon>
        <taxon>Sacoglossa</taxon>
        <taxon>Placobranchoidea</taxon>
        <taxon>Plakobranchidae</taxon>
        <taxon>Elysia</taxon>
    </lineage>
</organism>
<dbReference type="Proteomes" id="UP000762676">
    <property type="component" value="Unassembled WGS sequence"/>
</dbReference>
<name>A0AAV4FAV2_9GAST</name>
<proteinExistence type="predicted"/>
<evidence type="ECO:0000313" key="1">
    <source>
        <dbReference type="EMBL" id="GFR69546.1"/>
    </source>
</evidence>
<reference evidence="1 2" key="1">
    <citation type="journal article" date="2021" name="Elife">
        <title>Chloroplast acquisition without the gene transfer in kleptoplastic sea slugs, Plakobranchus ocellatus.</title>
        <authorList>
            <person name="Maeda T."/>
            <person name="Takahashi S."/>
            <person name="Yoshida T."/>
            <person name="Shimamura S."/>
            <person name="Takaki Y."/>
            <person name="Nagai Y."/>
            <person name="Toyoda A."/>
            <person name="Suzuki Y."/>
            <person name="Arimoto A."/>
            <person name="Ishii H."/>
            <person name="Satoh N."/>
            <person name="Nishiyama T."/>
            <person name="Hasebe M."/>
            <person name="Maruyama T."/>
            <person name="Minagawa J."/>
            <person name="Obokata J."/>
            <person name="Shigenobu S."/>
        </authorList>
    </citation>
    <scope>NUCLEOTIDE SEQUENCE [LARGE SCALE GENOMIC DNA]</scope>
</reference>
<dbReference type="AlphaFoldDB" id="A0AAV4FAV2"/>
<dbReference type="EMBL" id="BMAT01000616">
    <property type="protein sequence ID" value="GFR69546.1"/>
    <property type="molecule type" value="Genomic_DNA"/>
</dbReference>
<protein>
    <submittedName>
        <fullName evidence="1">Uncharacterized protein</fullName>
    </submittedName>
</protein>
<accession>A0AAV4FAV2</accession>
<keyword evidence="2" id="KW-1185">Reference proteome</keyword>
<sequence length="184" mass="22145">MDIPAKQLTHANERMKTQGLRRRVFIHCHPVTVKKKKDIKEQLFHRKRNLHLEVLSQRFSCTMSRCKARDEMFPEAGIPEFKPAHDYPTKYPNFHWWGESEVQTEVCYKSIKRDELPIPPLHDERWRYPYRYSSAVPSIAWKEKRKDTEKAAFPKKTPMEPRDIRQVKGYETVCFYLFFLFLSP</sequence>
<gene>
    <name evidence="1" type="ORF">ElyMa_000304200</name>
</gene>
<comment type="caution">
    <text evidence="1">The sequence shown here is derived from an EMBL/GenBank/DDBJ whole genome shotgun (WGS) entry which is preliminary data.</text>
</comment>
<evidence type="ECO:0000313" key="2">
    <source>
        <dbReference type="Proteomes" id="UP000762676"/>
    </source>
</evidence>